<evidence type="ECO:0000256" key="2">
    <source>
        <dbReference type="ARBA" id="ARBA00023125"/>
    </source>
</evidence>
<dbReference type="SMART" id="SM00338">
    <property type="entry name" value="BRLZ"/>
    <property type="match status" value="1"/>
</dbReference>
<name>A0A132A2W8_SARSC</name>
<evidence type="ECO:0000256" key="5">
    <source>
        <dbReference type="ARBA" id="ARBA00023242"/>
    </source>
</evidence>
<dbReference type="PANTHER" id="PTHR24411">
    <property type="entry name" value="NUCLEAR FACTOR ERYTHROID 2-RELATED FACTOR"/>
    <property type="match status" value="1"/>
</dbReference>
<sequence>MLTEDGVGEDDHNCPTSNNFDNHFNRDEKRARALNLPLTVQEIIDLPIDEFNERLTRYELSEVQFSLIRDIRRRGKNKVAAQNCRKRKLDQIMGLQSEVDNMYLEKETLQNEYNRLIILREMARDKYAKLYHFVIEASSSKQSYYQLSSSPPDFPVRNSTNEILIDQNESNNFVASQNVSTPLSFISSPQMIQSEALKNSN</sequence>
<dbReference type="InterPro" id="IPR008917">
    <property type="entry name" value="TF_DNA-bd_sf"/>
</dbReference>
<proteinExistence type="predicted"/>
<dbReference type="VEuPathDB" id="VectorBase:SSCA002865"/>
<keyword evidence="4" id="KW-0804">Transcription</keyword>
<dbReference type="PANTHER" id="PTHR24411:SF55">
    <property type="entry name" value="SEGMENTATION PROTEIN CAP'N'COLLAR"/>
    <property type="match status" value="1"/>
</dbReference>
<dbReference type="GO" id="GO:0005634">
    <property type="term" value="C:nucleus"/>
    <property type="evidence" value="ECO:0007669"/>
    <property type="project" value="TreeGrafter"/>
</dbReference>
<accession>A0A132A2W8</accession>
<dbReference type="EMBL" id="JXLN01010228">
    <property type="protein sequence ID" value="KPM05357.1"/>
    <property type="molecule type" value="Genomic_DNA"/>
</dbReference>
<comment type="caution">
    <text evidence="6">The sequence shown here is derived from an EMBL/GenBank/DDBJ whole genome shotgun (WGS) entry which is preliminary data.</text>
</comment>
<dbReference type="GO" id="GO:0000978">
    <property type="term" value="F:RNA polymerase II cis-regulatory region sequence-specific DNA binding"/>
    <property type="evidence" value="ECO:0007669"/>
    <property type="project" value="InterPro"/>
</dbReference>
<dbReference type="CDD" id="cd14698">
    <property type="entry name" value="bZIP_CNC"/>
    <property type="match status" value="1"/>
</dbReference>
<evidence type="ECO:0000256" key="3">
    <source>
        <dbReference type="ARBA" id="ARBA00023159"/>
    </source>
</evidence>
<dbReference type="GO" id="GO:0000981">
    <property type="term" value="F:DNA-binding transcription factor activity, RNA polymerase II-specific"/>
    <property type="evidence" value="ECO:0007669"/>
    <property type="project" value="TreeGrafter"/>
</dbReference>
<protein>
    <submittedName>
        <fullName evidence="6">Cap-n-collar bZIP protein-like protein</fullName>
    </submittedName>
</protein>
<evidence type="ECO:0000256" key="1">
    <source>
        <dbReference type="ARBA" id="ARBA00023015"/>
    </source>
</evidence>
<dbReference type="PROSITE" id="PS00036">
    <property type="entry name" value="BZIP_BASIC"/>
    <property type="match status" value="1"/>
</dbReference>
<dbReference type="PROSITE" id="PS50217">
    <property type="entry name" value="BZIP"/>
    <property type="match status" value="1"/>
</dbReference>
<keyword evidence="3" id="KW-0010">Activator</keyword>
<dbReference type="Gene3D" id="1.10.880.10">
    <property type="entry name" value="Transcription factor, Skn-1-like, DNA-binding domain"/>
    <property type="match status" value="1"/>
</dbReference>
<dbReference type="Proteomes" id="UP000616769">
    <property type="component" value="Unassembled WGS sequence"/>
</dbReference>
<dbReference type="OrthoDB" id="7458135at2759"/>
<dbReference type="SUPFAM" id="SSF47454">
    <property type="entry name" value="A DNA-binding domain in eukaryotic transcription factors"/>
    <property type="match status" value="1"/>
</dbReference>
<dbReference type="AlphaFoldDB" id="A0A132A2W8"/>
<gene>
    <name evidence="6" type="ORF">QR98_0038190</name>
</gene>
<dbReference type="InterPro" id="IPR004826">
    <property type="entry name" value="bZIP_Maf"/>
</dbReference>
<evidence type="ECO:0000313" key="6">
    <source>
        <dbReference type="EMBL" id="KPM05357.1"/>
    </source>
</evidence>
<keyword evidence="2" id="KW-0238">DNA-binding</keyword>
<keyword evidence="5" id="KW-0539">Nucleus</keyword>
<organism evidence="6 7">
    <name type="scientific">Sarcoptes scabiei</name>
    <name type="common">Itch mite</name>
    <name type="synonym">Acarus scabiei</name>
    <dbReference type="NCBI Taxonomy" id="52283"/>
    <lineage>
        <taxon>Eukaryota</taxon>
        <taxon>Metazoa</taxon>
        <taxon>Ecdysozoa</taxon>
        <taxon>Arthropoda</taxon>
        <taxon>Chelicerata</taxon>
        <taxon>Arachnida</taxon>
        <taxon>Acari</taxon>
        <taxon>Acariformes</taxon>
        <taxon>Sarcoptiformes</taxon>
        <taxon>Astigmata</taxon>
        <taxon>Psoroptidia</taxon>
        <taxon>Sarcoptoidea</taxon>
        <taxon>Sarcoptidae</taxon>
        <taxon>Sarcoptinae</taxon>
        <taxon>Sarcoptes</taxon>
    </lineage>
</organism>
<keyword evidence="1" id="KW-0805">Transcription regulation</keyword>
<evidence type="ECO:0000256" key="4">
    <source>
        <dbReference type="ARBA" id="ARBA00023163"/>
    </source>
</evidence>
<reference evidence="6 7" key="1">
    <citation type="journal article" date="2015" name="Parasit. Vectors">
        <title>Draft genome of the scabies mite.</title>
        <authorList>
            <person name="Rider S.D.Jr."/>
            <person name="Morgan M.S."/>
            <person name="Arlian L.G."/>
        </authorList>
    </citation>
    <scope>NUCLEOTIDE SEQUENCE [LARGE SCALE GENOMIC DNA]</scope>
    <source>
        <strain evidence="6">Arlian Lab</strain>
    </source>
</reference>
<dbReference type="InterPro" id="IPR004827">
    <property type="entry name" value="bZIP"/>
</dbReference>
<dbReference type="InterPro" id="IPR047167">
    <property type="entry name" value="NFE2-like"/>
</dbReference>
<dbReference type="Pfam" id="PF03131">
    <property type="entry name" value="bZIP_Maf"/>
    <property type="match status" value="1"/>
</dbReference>
<dbReference type="FunFam" id="1.10.880.10:FF:000004">
    <property type="entry name" value="Nuclear factor, erythroid 2"/>
    <property type="match status" value="1"/>
</dbReference>
<evidence type="ECO:0000313" key="7">
    <source>
        <dbReference type="Proteomes" id="UP000616769"/>
    </source>
</evidence>